<organism evidence="3 4">
    <name type="scientific">Xenopus laevis</name>
    <name type="common">African clawed frog</name>
    <dbReference type="NCBI Taxonomy" id="8355"/>
    <lineage>
        <taxon>Eukaryota</taxon>
        <taxon>Metazoa</taxon>
        <taxon>Chordata</taxon>
        <taxon>Craniata</taxon>
        <taxon>Vertebrata</taxon>
        <taxon>Euteleostomi</taxon>
        <taxon>Amphibia</taxon>
        <taxon>Batrachia</taxon>
        <taxon>Anura</taxon>
        <taxon>Pipoidea</taxon>
        <taxon>Pipidae</taxon>
        <taxon>Xenopodinae</taxon>
        <taxon>Xenopus</taxon>
        <taxon>Xenopus</taxon>
    </lineage>
</organism>
<dbReference type="GO" id="GO:0045639">
    <property type="term" value="P:positive regulation of myeloid cell differentiation"/>
    <property type="evidence" value="ECO:0000318"/>
    <property type="project" value="GO_Central"/>
</dbReference>
<evidence type="ECO:0000313" key="5">
    <source>
        <dbReference type="Xenbase" id="XB-GENE-17333298"/>
    </source>
</evidence>
<dbReference type="GO" id="GO:0008083">
    <property type="term" value="F:growth factor activity"/>
    <property type="evidence" value="ECO:0000318"/>
    <property type="project" value="GO_Central"/>
</dbReference>
<dbReference type="RefSeq" id="XP_018090192.1">
    <property type="nucleotide sequence ID" value="XM_018234703.2"/>
</dbReference>
<protein>
    <submittedName>
        <fullName evidence="4">Myelomonocytic growth factor</fullName>
    </submittedName>
</protein>
<dbReference type="STRING" id="8355.A0A1L8ERX3"/>
<name>A0A1L8ERX3_XENLA</name>
<keyword evidence="3" id="KW-1185">Reference proteome</keyword>
<keyword evidence="2" id="KW-0472">Membrane</keyword>
<dbReference type="AlphaFoldDB" id="A0A1L8ERX3"/>
<dbReference type="GO" id="GO:0005615">
    <property type="term" value="C:extracellular space"/>
    <property type="evidence" value="ECO:0000318"/>
    <property type="project" value="GO_Central"/>
</dbReference>
<dbReference type="GO" id="GO:0006955">
    <property type="term" value="P:immune response"/>
    <property type="evidence" value="ECO:0007669"/>
    <property type="project" value="InterPro"/>
</dbReference>
<dbReference type="InterPro" id="IPR009079">
    <property type="entry name" value="4_helix_cytokine-like_core"/>
</dbReference>
<dbReference type="GO" id="GO:0005130">
    <property type="term" value="F:granulocyte colony-stimulating factor receptor binding"/>
    <property type="evidence" value="ECO:0000318"/>
    <property type="project" value="GO_Central"/>
</dbReference>
<dbReference type="OrthoDB" id="9896489at2759"/>
<keyword evidence="2" id="KW-0812">Transmembrane</keyword>
<proteinExistence type="inferred from homology"/>
<dbReference type="GeneID" id="108700769"/>
<dbReference type="Xenbase" id="XB-GENE-17333298">
    <property type="gene designation" value="csf3.L"/>
</dbReference>
<dbReference type="PANTHER" id="PTHR10511:SF2">
    <property type="entry name" value="GRANULOCYTE COLONY-STIMULATING FACTOR"/>
    <property type="match status" value="1"/>
</dbReference>
<dbReference type="GO" id="GO:0008284">
    <property type="term" value="P:positive regulation of cell population proliferation"/>
    <property type="evidence" value="ECO:0000318"/>
    <property type="project" value="GO_Central"/>
</dbReference>
<evidence type="ECO:0000256" key="2">
    <source>
        <dbReference type="SAM" id="Phobius"/>
    </source>
</evidence>
<reference evidence="4" key="1">
    <citation type="submission" date="2025-08" db="UniProtKB">
        <authorList>
            <consortium name="RefSeq"/>
        </authorList>
    </citation>
    <scope>IDENTIFICATION</scope>
    <source>
        <strain evidence="4">J_2021</strain>
        <tissue evidence="4">Erythrocytes</tissue>
    </source>
</reference>
<dbReference type="InterPro" id="IPR040117">
    <property type="entry name" value="GCSF/MGF"/>
</dbReference>
<dbReference type="OMA" id="APLEQCH"/>
<dbReference type="GO" id="GO:0005125">
    <property type="term" value="F:cytokine activity"/>
    <property type="evidence" value="ECO:0000318"/>
    <property type="project" value="GO_Central"/>
</dbReference>
<feature type="transmembrane region" description="Helical" evidence="2">
    <location>
        <begin position="32"/>
        <end position="51"/>
    </location>
</feature>
<dbReference type="InterPro" id="IPR030474">
    <property type="entry name" value="IL-6/GCSF/MGF"/>
</dbReference>
<accession>A0A1L8ERX3</accession>
<dbReference type="PaxDb" id="8355-A0A1L8ERX3"/>
<dbReference type="Bgee" id="108700769">
    <property type="expression patterns" value="Expressed in oocyte and 4 other cell types or tissues"/>
</dbReference>
<dbReference type="Pfam" id="PF16647">
    <property type="entry name" value="GCSF"/>
    <property type="match status" value="1"/>
</dbReference>
<dbReference type="PANTHER" id="PTHR10511">
    <property type="entry name" value="GRANULOCYTE COLONY-STIMULATING FACTOR"/>
    <property type="match status" value="1"/>
</dbReference>
<dbReference type="Proteomes" id="UP000186698">
    <property type="component" value="Chromosome 9_10L"/>
</dbReference>
<comment type="similarity">
    <text evidence="1">Belongs to the IL-6 superfamily.</text>
</comment>
<evidence type="ECO:0000313" key="4">
    <source>
        <dbReference type="RefSeq" id="XP_018090192.1"/>
    </source>
</evidence>
<gene>
    <name evidence="4 5" type="primary">csf3.L</name>
</gene>
<dbReference type="CTD" id="108700769"/>
<dbReference type="SUPFAM" id="SSF47266">
    <property type="entry name" value="4-helical cytokines"/>
    <property type="match status" value="1"/>
</dbReference>
<feature type="transmembrane region" description="Helical" evidence="2">
    <location>
        <begin position="190"/>
        <end position="210"/>
    </location>
</feature>
<dbReference type="KEGG" id="xla:108700769"/>
<dbReference type="AGR" id="Xenbase:XB-GENE-17333298"/>
<evidence type="ECO:0000313" key="3">
    <source>
        <dbReference type="Proteomes" id="UP000186698"/>
    </source>
</evidence>
<evidence type="ECO:0000256" key="1">
    <source>
        <dbReference type="ARBA" id="ARBA00007432"/>
    </source>
</evidence>
<dbReference type="SMART" id="SM00126">
    <property type="entry name" value="IL6"/>
    <property type="match status" value="1"/>
</dbReference>
<dbReference type="Gene3D" id="1.20.1250.10">
    <property type="match status" value="1"/>
</dbReference>
<sequence>MDHSGTTDLPSNPTLGTGSISASENMFSLRDFLFILCLSVGVLSAPLPGLLSTNKEFLQMNKEFSRKITRDAEKLISHMCGDDGWCEKSQLTFIQKHLQLQDVPLDQCQAGSFSQEGCFSQLFNGLKELQKWVLAMPGHLPEGNLHRLNKDISDLLVNIQEEMEAQGIKAQSSPSQTLLPTGASNFHKRVAMFLILSDLVNFMGILHGLLV</sequence>
<keyword evidence="2" id="KW-1133">Transmembrane helix</keyword>